<reference evidence="3 4" key="1">
    <citation type="submission" date="2021-05" db="EMBL/GenBank/DDBJ databases">
        <title>A Polyphasic approach of four new species of the genus Ohtaekwangia: Ohtaekwangia histidinii sp. nov., Ohtaekwangia cretensis sp. nov., Ohtaekwangia indiensis sp. nov., Ohtaekwangia reichenbachii sp. nov. from diverse environment.</title>
        <authorList>
            <person name="Octaviana S."/>
        </authorList>
    </citation>
    <scope>NUCLEOTIDE SEQUENCE [LARGE SCALE GENOMIC DNA]</scope>
    <source>
        <strain evidence="3 4">PWU4</strain>
    </source>
</reference>
<gene>
    <name evidence="3" type="ORF">KK083_09530</name>
</gene>
<evidence type="ECO:0000256" key="1">
    <source>
        <dbReference type="PROSITE-ProRule" id="PRU00023"/>
    </source>
</evidence>
<proteinExistence type="predicted"/>
<keyword evidence="4" id="KW-1185">Reference proteome</keyword>
<protein>
    <submittedName>
        <fullName evidence="3">Ankyrin repeat domain-containing protein</fullName>
    </submittedName>
</protein>
<dbReference type="EMBL" id="JAHESF010000007">
    <property type="protein sequence ID" value="MBT1697115.1"/>
    <property type="molecule type" value="Genomic_DNA"/>
</dbReference>
<dbReference type="Gene3D" id="1.25.40.20">
    <property type="entry name" value="Ankyrin repeat-containing domain"/>
    <property type="match status" value="1"/>
</dbReference>
<name>A0AAP2DIU7_9BACT</name>
<dbReference type="RefSeq" id="WP_254162855.1">
    <property type="nucleotide sequence ID" value="NZ_JAHESF010000007.1"/>
</dbReference>
<feature type="chain" id="PRO_5043042646" evidence="2">
    <location>
        <begin position="23"/>
        <end position="879"/>
    </location>
</feature>
<evidence type="ECO:0000256" key="2">
    <source>
        <dbReference type="SAM" id="SignalP"/>
    </source>
</evidence>
<dbReference type="InterPro" id="IPR002110">
    <property type="entry name" value="Ankyrin_rpt"/>
</dbReference>
<sequence>MNFRILSIVCWCFVLAQFSSSAQVLTQAQKELYNAVISGDTAGLRLSLKRGADPGHFLISPEVVTITPLVLASGLGDQSTVKTLLDHGAMLSAQNDELLTASWFNQPGMMEMLLARGQDFKQSAEDGLHIITKGLRVRHWRDFCLALSQAFMADTLNEEMVYRAYFSMRLMKPDATDDMALSSMLVYLNRKGLHDDDFSALAEDKPHLLAALVNNEAFQPMLLKMPGCSKYTLLEKDLLKDSPQAKRKLIMSLKDLDGADPASCKEALYTKYLYEIMDKGDVTRFWEFEPAIDIAFLNSVGATYMFDFIMFKPVLEEHYEIISHLVSKGLASGGGDDRAHSLFGMLCYNSGKGEYRARLIDDLIGKVKQDKAAMNRACYLAEDEETLRKLVEQGADVHYRLHEKARQLLLQNNTGALSYVLSKADTLTKVTELAEMADTNEELQVLKHFFLRRKLVNSELPVKDQPLKTLMESAFKRVADGVRYEARVWRTHMHAGKTPTDLFVNKPMLLPSQKDGLNLGSFTKTTQVPDGIHQQYEINLDLSVQSFTAQSPTLYIGNVAMIKKGDRIYNKGGLEVTIPKMPFDGRSAVFFPTVDVRYACSGKGEIVKAVVNGKESTLTSSSMLIVDVSQGDFTLKITNMEGWSLGCYISLIPHYPVQPVTYRSFAHTISGSFSERERIRNYASLYENSLFDKDLTALKNSQVSTNILSHGMLTEKYPQYVAEQLRQSAERISTMDKDLNKLRQFYVLNKKITIQDQLDLRILFQQIDLHDITDAQLKQKLEKLNRMLIEQANDSEILSQYLDTFTSKYFQNVNQEITFYQGLILELAQFISDQQIEKIYRDSNISVNSLHRVILGDENMIASEYLDGRGKFLRTLVSQ</sequence>
<keyword evidence="2" id="KW-0732">Signal</keyword>
<evidence type="ECO:0000313" key="4">
    <source>
        <dbReference type="Proteomes" id="UP001319200"/>
    </source>
</evidence>
<feature type="repeat" description="ANK" evidence="1">
    <location>
        <begin position="64"/>
        <end position="96"/>
    </location>
</feature>
<organism evidence="3 4">
    <name type="scientific">Chryseosolibacter histidini</name>
    <dbReference type="NCBI Taxonomy" id="2782349"/>
    <lineage>
        <taxon>Bacteria</taxon>
        <taxon>Pseudomonadati</taxon>
        <taxon>Bacteroidota</taxon>
        <taxon>Cytophagia</taxon>
        <taxon>Cytophagales</taxon>
        <taxon>Chryseotaleaceae</taxon>
        <taxon>Chryseosolibacter</taxon>
    </lineage>
</organism>
<dbReference type="AlphaFoldDB" id="A0AAP2DIU7"/>
<dbReference type="PROSITE" id="PS50088">
    <property type="entry name" value="ANK_REPEAT"/>
    <property type="match status" value="1"/>
</dbReference>
<keyword evidence="1" id="KW-0040">ANK repeat</keyword>
<dbReference type="SUPFAM" id="SSF48403">
    <property type="entry name" value="Ankyrin repeat"/>
    <property type="match status" value="1"/>
</dbReference>
<comment type="caution">
    <text evidence="3">The sequence shown here is derived from an EMBL/GenBank/DDBJ whole genome shotgun (WGS) entry which is preliminary data.</text>
</comment>
<feature type="signal peptide" evidence="2">
    <location>
        <begin position="1"/>
        <end position="22"/>
    </location>
</feature>
<dbReference type="InterPro" id="IPR036770">
    <property type="entry name" value="Ankyrin_rpt-contain_sf"/>
</dbReference>
<evidence type="ECO:0000313" key="3">
    <source>
        <dbReference type="EMBL" id="MBT1697115.1"/>
    </source>
</evidence>
<dbReference type="Proteomes" id="UP001319200">
    <property type="component" value="Unassembled WGS sequence"/>
</dbReference>
<accession>A0AAP2DIU7</accession>